<dbReference type="PANTHER" id="PTHR42951">
    <property type="entry name" value="METALLO-BETA-LACTAMASE DOMAIN-CONTAINING"/>
    <property type="match status" value="1"/>
</dbReference>
<protein>
    <submittedName>
        <fullName evidence="2">MBL fold metallo-hydrolase</fullName>
    </submittedName>
</protein>
<accession>A0ABR6TJW5</accession>
<dbReference type="Proteomes" id="UP000713904">
    <property type="component" value="Unassembled WGS sequence"/>
</dbReference>
<dbReference type="PANTHER" id="PTHR42951:SF14">
    <property type="entry name" value="METALLO-BETA-LACTAMASE SUPERFAMILY PROTEIN"/>
    <property type="match status" value="1"/>
</dbReference>
<dbReference type="Pfam" id="PF00753">
    <property type="entry name" value="Lactamase_B"/>
    <property type="match status" value="1"/>
</dbReference>
<dbReference type="RefSeq" id="WP_185623460.1">
    <property type="nucleotide sequence ID" value="NZ_JABGBW010000001.1"/>
</dbReference>
<dbReference type="EMBL" id="JABGBW010000001">
    <property type="protein sequence ID" value="MBC2575433.1"/>
    <property type="molecule type" value="Genomic_DNA"/>
</dbReference>
<evidence type="ECO:0000313" key="3">
    <source>
        <dbReference type="Proteomes" id="UP000713904"/>
    </source>
</evidence>
<evidence type="ECO:0000313" key="2">
    <source>
        <dbReference type="EMBL" id="MBC2575433.1"/>
    </source>
</evidence>
<evidence type="ECO:0000259" key="1">
    <source>
        <dbReference type="SMART" id="SM00849"/>
    </source>
</evidence>
<dbReference type="InterPro" id="IPR050855">
    <property type="entry name" value="NDM-1-like"/>
</dbReference>
<dbReference type="InterPro" id="IPR036866">
    <property type="entry name" value="RibonucZ/Hydroxyglut_hydro"/>
</dbReference>
<gene>
    <name evidence="2" type="ORF">HLB29_01890</name>
</gene>
<dbReference type="SMART" id="SM00849">
    <property type="entry name" value="Lactamase_B"/>
    <property type="match status" value="1"/>
</dbReference>
<feature type="domain" description="Metallo-beta-lactamase" evidence="1">
    <location>
        <begin position="18"/>
        <end position="210"/>
    </location>
</feature>
<proteinExistence type="predicted"/>
<sequence>MQLKNIKGKTNWIRGGTNTGVYIFEDRTVLLIDTGIGGDRQEKIINILEEQKLKVRYIINTHEHEDHSGGNYQIKEYFKDVKVYSSHKAKIYIENPDIYMDFITGGRRTQKLVDEMGKYIFKEAKVDYIIEPGDELEIKGHIFKIIDCSGHTEGSIGVVTDDGILFLGDLMISRNSLDKFDFLFMCDYESQIRSLDNLRNIDFEYSVLGHSSGIFTKRETLEIANYNYDTLMRLIEFVLNQLEEPRDFDEIIKAFLDHKKLRCNYIAYLEYRNSLNATIAYLLDAGVIKYILDDNILKYVLSDETLIESGSMFCKI</sequence>
<comment type="caution">
    <text evidence="2">The sequence shown here is derived from an EMBL/GenBank/DDBJ whole genome shotgun (WGS) entry which is preliminary data.</text>
</comment>
<organism evidence="2 3">
    <name type="scientific">Peptostreptococcus canis</name>
    <dbReference type="NCBI Taxonomy" id="1159213"/>
    <lineage>
        <taxon>Bacteria</taxon>
        <taxon>Bacillati</taxon>
        <taxon>Bacillota</taxon>
        <taxon>Clostridia</taxon>
        <taxon>Peptostreptococcales</taxon>
        <taxon>Peptostreptococcaceae</taxon>
        <taxon>Peptostreptococcus</taxon>
    </lineage>
</organism>
<keyword evidence="3" id="KW-1185">Reference proteome</keyword>
<reference evidence="2 3" key="1">
    <citation type="submission" date="2020-05" db="EMBL/GenBank/DDBJ databases">
        <title>Draft genome of xy-202 and genomic insight in genome of the genus Peptostreptococcus.</title>
        <authorList>
            <person name="Zhang Z."/>
        </authorList>
    </citation>
    <scope>NUCLEOTIDE SEQUENCE [LARGE SCALE GENOMIC DNA]</scope>
    <source>
        <strain evidence="2 3">DSM 27025</strain>
    </source>
</reference>
<dbReference type="InterPro" id="IPR001279">
    <property type="entry name" value="Metallo-B-lactamas"/>
</dbReference>
<name>A0ABR6TJW5_9FIRM</name>
<dbReference type="CDD" id="cd07743">
    <property type="entry name" value="metallo-hydrolase-like_MBL-fold"/>
    <property type="match status" value="1"/>
</dbReference>
<dbReference type="Gene3D" id="3.60.15.10">
    <property type="entry name" value="Ribonuclease Z/Hydroxyacylglutathione hydrolase-like"/>
    <property type="match status" value="1"/>
</dbReference>
<dbReference type="SUPFAM" id="SSF56281">
    <property type="entry name" value="Metallo-hydrolase/oxidoreductase"/>
    <property type="match status" value="1"/>
</dbReference>